<dbReference type="PANTHER" id="PTHR15711">
    <property type="entry name" value="RAP GTPASE-ACTIVATING PROTEIN"/>
    <property type="match status" value="1"/>
</dbReference>
<dbReference type="InterPro" id="IPR035974">
    <property type="entry name" value="Rap/Ran-GAP_sf"/>
</dbReference>
<keyword evidence="1" id="KW-0343">GTPase activation</keyword>
<feature type="compositionally biased region" description="Polar residues" evidence="2">
    <location>
        <begin position="676"/>
        <end position="689"/>
    </location>
</feature>
<accession>A0A816MWA3</accession>
<feature type="compositionally biased region" description="Basic and acidic residues" evidence="2">
    <location>
        <begin position="35"/>
        <end position="49"/>
    </location>
</feature>
<feature type="domain" description="Rap-GAP" evidence="3">
    <location>
        <begin position="361"/>
        <end position="578"/>
    </location>
</feature>
<comment type="caution">
    <text evidence="4">The sequence shown here is derived from an EMBL/GenBank/DDBJ whole genome shotgun (WGS) entry which is preliminary data.</text>
</comment>
<feature type="region of interest" description="Disordered" evidence="2">
    <location>
        <begin position="35"/>
        <end position="56"/>
    </location>
</feature>
<dbReference type="PROSITE" id="PS50085">
    <property type="entry name" value="RAPGAP"/>
    <property type="match status" value="1"/>
</dbReference>
<dbReference type="GO" id="GO:0051056">
    <property type="term" value="P:regulation of small GTPase mediated signal transduction"/>
    <property type="evidence" value="ECO:0007669"/>
    <property type="project" value="InterPro"/>
</dbReference>
<dbReference type="Pfam" id="PF02145">
    <property type="entry name" value="Rap_GAP"/>
    <property type="match status" value="1"/>
</dbReference>
<evidence type="ECO:0000256" key="2">
    <source>
        <dbReference type="SAM" id="MobiDB-lite"/>
    </source>
</evidence>
<evidence type="ECO:0000313" key="4">
    <source>
        <dbReference type="EMBL" id="CAF2008494.1"/>
    </source>
</evidence>
<sequence length="832" mass="94099">MSINSTTSSIHCKKALKSSLSQTDKYPYSRHSLKECQNRTLSKDRKMSTSEESSGDLLADLSSLPFKQINTKCNRRVIDFKSPLIQQNQGFHSERRNSMPQISLSSLLPNPFRSKKHHHKNMSKDDTHTPANTFNNNYSLHHNDMMTMKTEQPVPLKSFNTIPSNSRTTLSISNDRLSSPVHEDSTSSISSLSSLFTLQSNPSVACSAETLPLELHTSLCIAEIYREHFYEYFHINYCGEFEHDGSFLASLRYFYNKPIVFHINYCGEFEHDGSFLASLRYFYNKPIVVDNNNTSSSIDNTTTQSQARAIIRTSTRNYDVSVMLDGTNEDNILQLLFNKADLPSIHTYKPIGDPKANEKIYLFDKTNDERQNCKIGIIYQGAEQINEYEIFSNDGLSDEMSCFLNSLADIVRLKGFHKYRGDLDIKDDLHGDESYYTKYKNHEIMFNVAPKIPSTKANGQCIERKSLVGNAFICIVFQESDAEFIPDYISGKVTQIYITVKPHTIDEDLYYKIGIWHRNDFTSTVEPSGGIYKYDESFRDYFLTLLLNSLTAATESPSLRFRVAEQRQRLRQEEFKRLLQNLSIGQILDTTSEAENTNSHLLQRVNSRSGSIISIATQSTTESIGSSSGRISPVSTKKRRISKIFGVFTSRSGSISSAPSTSSLSVNLTNNNQSTASSTQHETSMMQRRTSNKENDKRRSSVKYYHAPPPPPPILSQLNSLPVQFTASNEPPTPPHRSSQSFDALNENSSKQNHVSNPGIAEEKMRSRSNSSPDVAPIITKISPSNVAEIKEEIDNTSSLLDYENELIEEEKIQHRRTLTEPPLTLPINTNS</sequence>
<feature type="region of interest" description="Disordered" evidence="2">
    <location>
        <begin position="104"/>
        <end position="138"/>
    </location>
</feature>
<dbReference type="GO" id="GO:0005737">
    <property type="term" value="C:cytoplasm"/>
    <property type="evidence" value="ECO:0007669"/>
    <property type="project" value="TreeGrafter"/>
</dbReference>
<proteinExistence type="predicted"/>
<dbReference type="AlphaFoldDB" id="A0A816MWA3"/>
<feature type="region of interest" description="Disordered" evidence="2">
    <location>
        <begin position="652"/>
        <end position="777"/>
    </location>
</feature>
<protein>
    <recommendedName>
        <fullName evidence="3">Rap-GAP domain-containing protein</fullName>
    </recommendedName>
</protein>
<dbReference type="EMBL" id="CAJNRE010003182">
    <property type="protein sequence ID" value="CAF2008494.1"/>
    <property type="molecule type" value="Genomic_DNA"/>
</dbReference>
<name>A0A816MWA3_9BILA</name>
<reference evidence="4" key="1">
    <citation type="submission" date="2021-02" db="EMBL/GenBank/DDBJ databases">
        <authorList>
            <person name="Nowell W R."/>
        </authorList>
    </citation>
    <scope>NUCLEOTIDE SEQUENCE</scope>
</reference>
<feature type="compositionally biased region" description="Polar residues" evidence="2">
    <location>
        <begin position="129"/>
        <end position="138"/>
    </location>
</feature>
<feature type="compositionally biased region" description="Polar residues" evidence="2">
    <location>
        <begin position="716"/>
        <end position="756"/>
    </location>
</feature>
<evidence type="ECO:0000313" key="5">
    <source>
        <dbReference type="Proteomes" id="UP000663824"/>
    </source>
</evidence>
<feature type="compositionally biased region" description="Low complexity" evidence="2">
    <location>
        <begin position="652"/>
        <end position="675"/>
    </location>
</feature>
<evidence type="ECO:0000259" key="3">
    <source>
        <dbReference type="PROSITE" id="PS50085"/>
    </source>
</evidence>
<dbReference type="Gene3D" id="3.40.50.11210">
    <property type="entry name" value="Rap/Ran-GAP"/>
    <property type="match status" value="1"/>
</dbReference>
<dbReference type="InterPro" id="IPR000331">
    <property type="entry name" value="Rap/Ran_GAP_dom"/>
</dbReference>
<dbReference type="Proteomes" id="UP000663824">
    <property type="component" value="Unassembled WGS sequence"/>
</dbReference>
<organism evidence="4 5">
    <name type="scientific">Rotaria magnacalcarata</name>
    <dbReference type="NCBI Taxonomy" id="392030"/>
    <lineage>
        <taxon>Eukaryota</taxon>
        <taxon>Metazoa</taxon>
        <taxon>Spiralia</taxon>
        <taxon>Gnathifera</taxon>
        <taxon>Rotifera</taxon>
        <taxon>Eurotatoria</taxon>
        <taxon>Bdelloidea</taxon>
        <taxon>Philodinida</taxon>
        <taxon>Philodinidae</taxon>
        <taxon>Rotaria</taxon>
    </lineage>
</organism>
<dbReference type="PANTHER" id="PTHR15711:SF22">
    <property type="entry name" value="RAP-GAP DOMAIN-CONTAINING PROTEIN"/>
    <property type="match status" value="1"/>
</dbReference>
<gene>
    <name evidence="4" type="ORF">MBJ925_LOCUS8583</name>
</gene>
<evidence type="ECO:0000256" key="1">
    <source>
        <dbReference type="ARBA" id="ARBA00022468"/>
    </source>
</evidence>
<dbReference type="GO" id="GO:0005096">
    <property type="term" value="F:GTPase activator activity"/>
    <property type="evidence" value="ECO:0007669"/>
    <property type="project" value="UniProtKB-KW"/>
</dbReference>
<dbReference type="InterPro" id="IPR050989">
    <property type="entry name" value="Rap1_Ran_GAP"/>
</dbReference>
<dbReference type="SUPFAM" id="SSF111347">
    <property type="entry name" value="Rap/Ran-GAP"/>
    <property type="match status" value="1"/>
</dbReference>